<name>A0A9P8ATH3_9AGAR</name>
<organism evidence="6 7">
    <name type="scientific">Guyanagaster necrorhizus</name>
    <dbReference type="NCBI Taxonomy" id="856835"/>
    <lineage>
        <taxon>Eukaryota</taxon>
        <taxon>Fungi</taxon>
        <taxon>Dikarya</taxon>
        <taxon>Basidiomycota</taxon>
        <taxon>Agaricomycotina</taxon>
        <taxon>Agaricomycetes</taxon>
        <taxon>Agaricomycetidae</taxon>
        <taxon>Agaricales</taxon>
        <taxon>Marasmiineae</taxon>
        <taxon>Physalacriaceae</taxon>
        <taxon>Guyanagaster</taxon>
    </lineage>
</organism>
<dbReference type="InterPro" id="IPR017853">
    <property type="entry name" value="GH"/>
</dbReference>
<dbReference type="GO" id="GO:0005975">
    <property type="term" value="P:carbohydrate metabolic process"/>
    <property type="evidence" value="ECO:0007669"/>
    <property type="project" value="InterPro"/>
</dbReference>
<accession>A0A9P8ATH3</accession>
<keyword evidence="4" id="KW-0378">Hydrolase</keyword>
<keyword evidence="5" id="KW-0326">Glycosidase</keyword>
<dbReference type="Gene3D" id="3.20.20.70">
    <property type="entry name" value="Aldolase class I"/>
    <property type="match status" value="1"/>
</dbReference>
<dbReference type="Proteomes" id="UP000812287">
    <property type="component" value="Unassembled WGS sequence"/>
</dbReference>
<dbReference type="EC" id="3.2.1.22" evidence="3"/>
<dbReference type="GO" id="GO:0004557">
    <property type="term" value="F:alpha-galactosidase activity"/>
    <property type="evidence" value="ECO:0007669"/>
    <property type="project" value="UniProtKB-EC"/>
</dbReference>
<proteinExistence type="inferred from homology"/>
<evidence type="ECO:0000313" key="7">
    <source>
        <dbReference type="Proteomes" id="UP000812287"/>
    </source>
</evidence>
<dbReference type="EMBL" id="MU250531">
    <property type="protein sequence ID" value="KAG7447438.1"/>
    <property type="molecule type" value="Genomic_DNA"/>
</dbReference>
<dbReference type="AlphaFoldDB" id="A0A9P8ATH3"/>
<evidence type="ECO:0000256" key="3">
    <source>
        <dbReference type="ARBA" id="ARBA00012755"/>
    </source>
</evidence>
<keyword evidence="7" id="KW-1185">Reference proteome</keyword>
<evidence type="ECO:0000313" key="6">
    <source>
        <dbReference type="EMBL" id="KAG7447438.1"/>
    </source>
</evidence>
<dbReference type="RefSeq" id="XP_043040938.1">
    <property type="nucleotide sequence ID" value="XM_043182240.1"/>
</dbReference>
<sequence>MVSNQWSITPKGLRSAYILMRGTSIVIMSSRRDSLLDCGFAPGSYCYVDEDQDIATFAEWGIDFLKYDKLRGRDIRKFQLLVPPTLSHLKFVSDVRFEKE</sequence>
<dbReference type="Pfam" id="PF16499">
    <property type="entry name" value="Melibiase_2"/>
    <property type="match status" value="1"/>
</dbReference>
<reference evidence="6" key="1">
    <citation type="submission" date="2020-11" db="EMBL/GenBank/DDBJ databases">
        <title>Adaptations for nitrogen fixation in a non-lichenized fungal sporocarp promotes dispersal by wood-feeding termites.</title>
        <authorList>
            <consortium name="DOE Joint Genome Institute"/>
            <person name="Koch R.A."/>
            <person name="Yoon G."/>
            <person name="Arayal U."/>
            <person name="Lail K."/>
            <person name="Amirebrahimi M."/>
            <person name="Labutti K."/>
            <person name="Lipzen A."/>
            <person name="Riley R."/>
            <person name="Barry K."/>
            <person name="Henrissat B."/>
            <person name="Grigoriev I.V."/>
            <person name="Herr J.R."/>
            <person name="Aime M.C."/>
        </authorList>
    </citation>
    <scope>NUCLEOTIDE SEQUENCE</scope>
    <source>
        <strain evidence="6">MCA 3950</strain>
    </source>
</reference>
<protein>
    <recommendedName>
        <fullName evidence="3">alpha-galactosidase</fullName>
        <ecNumber evidence="3">3.2.1.22</ecNumber>
    </recommendedName>
</protein>
<dbReference type="SUPFAM" id="SSF51445">
    <property type="entry name" value="(Trans)glycosidases"/>
    <property type="match status" value="1"/>
</dbReference>
<evidence type="ECO:0000256" key="4">
    <source>
        <dbReference type="ARBA" id="ARBA00022801"/>
    </source>
</evidence>
<comment type="catalytic activity">
    <reaction evidence="1">
        <text>Hydrolysis of terminal, non-reducing alpha-D-galactose residues in alpha-D-galactosides, including galactose oligosaccharides, galactomannans and galactolipids.</text>
        <dbReference type="EC" id="3.2.1.22"/>
    </reaction>
</comment>
<comment type="similarity">
    <text evidence="2">Belongs to the glycosyl hydrolase 27 family.</text>
</comment>
<dbReference type="GeneID" id="66104536"/>
<evidence type="ECO:0000256" key="1">
    <source>
        <dbReference type="ARBA" id="ARBA00001255"/>
    </source>
</evidence>
<evidence type="ECO:0000256" key="5">
    <source>
        <dbReference type="ARBA" id="ARBA00023295"/>
    </source>
</evidence>
<comment type="caution">
    <text evidence="6">The sequence shown here is derived from an EMBL/GenBank/DDBJ whole genome shotgun (WGS) entry which is preliminary data.</text>
</comment>
<gene>
    <name evidence="6" type="ORF">BT62DRAFT_774457</name>
</gene>
<dbReference type="InterPro" id="IPR013785">
    <property type="entry name" value="Aldolase_TIM"/>
</dbReference>
<dbReference type="InterPro" id="IPR002241">
    <property type="entry name" value="Glyco_hydro_27"/>
</dbReference>
<evidence type="ECO:0000256" key="2">
    <source>
        <dbReference type="ARBA" id="ARBA00009743"/>
    </source>
</evidence>